<dbReference type="GO" id="GO:0008757">
    <property type="term" value="F:S-adenosylmethionine-dependent methyltransferase activity"/>
    <property type="evidence" value="ECO:0007669"/>
    <property type="project" value="InterPro"/>
</dbReference>
<feature type="domain" description="Methyltransferase type 11" evidence="1">
    <location>
        <begin position="44"/>
        <end position="133"/>
    </location>
</feature>
<dbReference type="EMBL" id="LCAH01000013">
    <property type="protein sequence ID" value="KKR86427.1"/>
    <property type="molecule type" value="Genomic_DNA"/>
</dbReference>
<dbReference type="SUPFAM" id="SSF53335">
    <property type="entry name" value="S-adenosyl-L-methionine-dependent methyltransferases"/>
    <property type="match status" value="1"/>
</dbReference>
<dbReference type="Gene3D" id="3.40.50.150">
    <property type="entry name" value="Vaccinia Virus protein VP39"/>
    <property type="match status" value="1"/>
</dbReference>
<evidence type="ECO:0000313" key="3">
    <source>
        <dbReference type="Proteomes" id="UP000034616"/>
    </source>
</evidence>
<dbReference type="PANTHER" id="PTHR43861:SF1">
    <property type="entry name" value="TRANS-ACONITATE 2-METHYLTRANSFERASE"/>
    <property type="match status" value="1"/>
</dbReference>
<reference evidence="2 3" key="1">
    <citation type="journal article" date="2015" name="Nature">
        <title>rRNA introns, odd ribosomes, and small enigmatic genomes across a large radiation of phyla.</title>
        <authorList>
            <person name="Brown C.T."/>
            <person name="Hug L.A."/>
            <person name="Thomas B.C."/>
            <person name="Sharon I."/>
            <person name="Castelle C.J."/>
            <person name="Singh A."/>
            <person name="Wilkins M.J."/>
            <person name="Williams K.H."/>
            <person name="Banfield J.F."/>
        </authorList>
    </citation>
    <scope>NUCLEOTIDE SEQUENCE [LARGE SCALE GENOMIC DNA]</scope>
</reference>
<dbReference type="Pfam" id="PF08241">
    <property type="entry name" value="Methyltransf_11"/>
    <property type="match status" value="1"/>
</dbReference>
<comment type="caution">
    <text evidence="2">The sequence shown here is derived from an EMBL/GenBank/DDBJ whole genome shotgun (WGS) entry which is preliminary data.</text>
</comment>
<proteinExistence type="predicted"/>
<organism evidence="2 3">
    <name type="scientific">Candidatus Uhrbacteria bacterium GW2011_GWC2_41_11</name>
    <dbReference type="NCBI Taxonomy" id="1618985"/>
    <lineage>
        <taxon>Bacteria</taxon>
        <taxon>Candidatus Uhriibacteriota</taxon>
    </lineage>
</organism>
<dbReference type="AlphaFoldDB" id="A0A0G0XFB3"/>
<dbReference type="Proteomes" id="UP000034616">
    <property type="component" value="Unassembled WGS sequence"/>
</dbReference>
<gene>
    <name evidence="2" type="ORF">UU35_C0013G0002</name>
</gene>
<evidence type="ECO:0000313" key="2">
    <source>
        <dbReference type="EMBL" id="KKR86427.1"/>
    </source>
</evidence>
<accession>A0A0G0XFB3</accession>
<sequence length="198" mass="22742">MDKETIQTYNQMAKEYDDETIDFWQKFPRTFFDKFAELVQGKVLDVGSGPGRDGLLLKEKGLEVICLDASEAMVKLCKEKGLESTLGDFTAMPFEDNYFNGAWAYTSLLHVSKADVSKAFNEINRTLEDGGILGLGLIEGEKEEYRETSGVSMPRWFSFYTKEEIENLLEKHNFKVLYFEQFKPGSKNYLNFIARKTT</sequence>
<dbReference type="PANTHER" id="PTHR43861">
    <property type="entry name" value="TRANS-ACONITATE 2-METHYLTRANSFERASE-RELATED"/>
    <property type="match status" value="1"/>
</dbReference>
<dbReference type="InterPro" id="IPR029063">
    <property type="entry name" value="SAM-dependent_MTases_sf"/>
</dbReference>
<protein>
    <recommendedName>
        <fullName evidence="1">Methyltransferase type 11 domain-containing protein</fullName>
    </recommendedName>
</protein>
<dbReference type="CDD" id="cd02440">
    <property type="entry name" value="AdoMet_MTases"/>
    <property type="match status" value="1"/>
</dbReference>
<name>A0A0G0XFB3_9BACT</name>
<evidence type="ECO:0000259" key="1">
    <source>
        <dbReference type="Pfam" id="PF08241"/>
    </source>
</evidence>
<dbReference type="InterPro" id="IPR013216">
    <property type="entry name" value="Methyltransf_11"/>
</dbReference>